<name>A0A3S1ALA7_9CYAN</name>
<dbReference type="Pfam" id="PF02661">
    <property type="entry name" value="Fic"/>
    <property type="match status" value="1"/>
</dbReference>
<dbReference type="AlphaFoldDB" id="A0A3S1ALA7"/>
<dbReference type="GO" id="GO:0051301">
    <property type="term" value="P:cell division"/>
    <property type="evidence" value="ECO:0007669"/>
    <property type="project" value="UniProtKB-KW"/>
</dbReference>
<feature type="binding site" evidence="2">
    <location>
        <begin position="200"/>
        <end position="207"/>
    </location>
    <ligand>
        <name>ATP</name>
        <dbReference type="ChEBI" id="CHEBI:30616"/>
    </ligand>
</feature>
<accession>A0A3S1ALA7</accession>
<evidence type="ECO:0000259" key="3">
    <source>
        <dbReference type="PROSITE" id="PS51459"/>
    </source>
</evidence>
<dbReference type="InterPro" id="IPR003812">
    <property type="entry name" value="Fido"/>
</dbReference>
<keyword evidence="4" id="KW-0132">Cell division</keyword>
<dbReference type="InterPro" id="IPR036597">
    <property type="entry name" value="Fido-like_dom_sf"/>
</dbReference>
<dbReference type="PANTHER" id="PTHR13504:SF38">
    <property type="entry name" value="FIDO DOMAIN-CONTAINING PROTEIN"/>
    <property type="match status" value="1"/>
</dbReference>
<proteinExistence type="predicted"/>
<dbReference type="RefSeq" id="WP_127083420.1">
    <property type="nucleotide sequence ID" value="NZ_RSCL01000013.1"/>
</dbReference>
<comment type="caution">
    <text evidence="4">The sequence shown here is derived from an EMBL/GenBank/DDBJ whole genome shotgun (WGS) entry which is preliminary data.</text>
</comment>
<dbReference type="OrthoDB" id="9813719at2"/>
<dbReference type="Gene3D" id="1.10.3290.10">
    <property type="entry name" value="Fido-like domain"/>
    <property type="match status" value="1"/>
</dbReference>
<dbReference type="PANTHER" id="PTHR13504">
    <property type="entry name" value="FIDO DOMAIN-CONTAINING PROTEIN DDB_G0283145"/>
    <property type="match status" value="1"/>
</dbReference>
<protein>
    <submittedName>
        <fullName evidence="4">Cell division protein Fic</fullName>
    </submittedName>
</protein>
<keyword evidence="2" id="KW-0547">Nucleotide-binding</keyword>
<reference evidence="4" key="2">
    <citation type="journal article" date="2019" name="Genome Biol. Evol.">
        <title>Day and night: Metabolic profiles and evolutionary relationships of six axenic non-marine cyanobacteria.</title>
        <authorList>
            <person name="Will S.E."/>
            <person name="Henke P."/>
            <person name="Boedeker C."/>
            <person name="Huang S."/>
            <person name="Brinkmann H."/>
            <person name="Rohde M."/>
            <person name="Jarek M."/>
            <person name="Friedl T."/>
            <person name="Seufert S."/>
            <person name="Schumacher M."/>
            <person name="Overmann J."/>
            <person name="Neumann-Schaal M."/>
            <person name="Petersen J."/>
        </authorList>
    </citation>
    <scope>NUCLEOTIDE SEQUENCE [LARGE SCALE GENOMIC DNA]</scope>
    <source>
        <strain evidence="4">PCC 7102</strain>
    </source>
</reference>
<dbReference type="GO" id="GO:0005524">
    <property type="term" value="F:ATP binding"/>
    <property type="evidence" value="ECO:0007669"/>
    <property type="project" value="UniProtKB-KW"/>
</dbReference>
<dbReference type="SUPFAM" id="SSF140931">
    <property type="entry name" value="Fic-like"/>
    <property type="match status" value="1"/>
</dbReference>
<sequence length="349" mass="40311">MQSFEPGFIERQPITQNILRTIRLIGEYKGKQELFNQQSPQVLETLQQAAIIQSTESSNRIEGVEAPLQRIKALVAQKTTPQNRSEQEIAGYRDVLNTIHASYEHMPFNTSLVLQLHRDLYQFLPSGGGKWKSSNNNITETRPDGSTVVRFETVTAFMTPGAMTQLHERFNYIMQAEQVEPLLLIPTYVLDFLCIHPFRDGNGRMARLLTLLLLYQAGYEVGRYISLEKIIERSKESYYDTLYQSSLGWHEGQHSLLPWWEYFLGVILRAYRDFEQRVGLLTSSKGAKREVVFDVVERLPNQFQYIDVERACPGVSRPTINRALAELRRLGKIRCIKSGRDAIWKKHDQ</sequence>
<dbReference type="PROSITE" id="PS51459">
    <property type="entry name" value="FIDO"/>
    <property type="match status" value="1"/>
</dbReference>
<dbReference type="InterPro" id="IPR040198">
    <property type="entry name" value="Fido_containing"/>
</dbReference>
<evidence type="ECO:0000256" key="2">
    <source>
        <dbReference type="PIRSR" id="PIRSR640198-2"/>
    </source>
</evidence>
<keyword evidence="4" id="KW-0131">Cell cycle</keyword>
<keyword evidence="2" id="KW-0067">ATP-binding</keyword>
<feature type="domain" description="Fido" evidence="3">
    <location>
        <begin position="108"/>
        <end position="265"/>
    </location>
</feature>
<evidence type="ECO:0000313" key="5">
    <source>
        <dbReference type="Proteomes" id="UP000271624"/>
    </source>
</evidence>
<evidence type="ECO:0000313" key="4">
    <source>
        <dbReference type="EMBL" id="RUT03455.1"/>
    </source>
</evidence>
<evidence type="ECO:0000256" key="1">
    <source>
        <dbReference type="PIRSR" id="PIRSR640198-1"/>
    </source>
</evidence>
<reference evidence="4" key="1">
    <citation type="submission" date="2018-12" db="EMBL/GenBank/DDBJ databases">
        <authorList>
            <person name="Will S."/>
            <person name="Neumann-Schaal M."/>
            <person name="Henke P."/>
        </authorList>
    </citation>
    <scope>NUCLEOTIDE SEQUENCE</scope>
    <source>
        <strain evidence="4">PCC 7102</strain>
    </source>
</reference>
<feature type="binding site" evidence="2">
    <location>
        <begin position="238"/>
        <end position="239"/>
    </location>
    <ligand>
        <name>ATP</name>
        <dbReference type="ChEBI" id="CHEBI:30616"/>
    </ligand>
</feature>
<feature type="active site" evidence="1">
    <location>
        <position position="196"/>
    </location>
</feature>
<gene>
    <name evidence="4" type="ORF">DSM106972_050940</name>
</gene>
<dbReference type="EMBL" id="RSCL01000013">
    <property type="protein sequence ID" value="RUT03455.1"/>
    <property type="molecule type" value="Genomic_DNA"/>
</dbReference>
<keyword evidence="5" id="KW-1185">Reference proteome</keyword>
<dbReference type="Proteomes" id="UP000271624">
    <property type="component" value="Unassembled WGS sequence"/>
</dbReference>
<organism evidence="4 5">
    <name type="scientific">Dulcicalothrix desertica PCC 7102</name>
    <dbReference type="NCBI Taxonomy" id="232991"/>
    <lineage>
        <taxon>Bacteria</taxon>
        <taxon>Bacillati</taxon>
        <taxon>Cyanobacteriota</taxon>
        <taxon>Cyanophyceae</taxon>
        <taxon>Nostocales</taxon>
        <taxon>Calotrichaceae</taxon>
        <taxon>Dulcicalothrix</taxon>
    </lineage>
</organism>